<organism evidence="3 4">
    <name type="scientific">Pseudoduganella buxea</name>
    <dbReference type="NCBI Taxonomy" id="1949069"/>
    <lineage>
        <taxon>Bacteria</taxon>
        <taxon>Pseudomonadati</taxon>
        <taxon>Pseudomonadota</taxon>
        <taxon>Betaproteobacteria</taxon>
        <taxon>Burkholderiales</taxon>
        <taxon>Oxalobacteraceae</taxon>
        <taxon>Telluria group</taxon>
        <taxon>Pseudoduganella</taxon>
    </lineage>
</organism>
<dbReference type="OrthoDB" id="9155159at2"/>
<evidence type="ECO:0000313" key="4">
    <source>
        <dbReference type="Proteomes" id="UP000430634"/>
    </source>
</evidence>
<reference evidence="2" key="1">
    <citation type="journal article" date="2014" name="Int. J. Syst. Evol. Microbiol.">
        <title>Complete genome of a new Firmicutes species belonging to the dominant human colonic microbiota ('Ruminococcus bicirculans') reveals two chromosomes and a selective capacity to utilize plant glucans.</title>
        <authorList>
            <consortium name="NISC Comparative Sequencing Program"/>
            <person name="Wegmann U."/>
            <person name="Louis P."/>
            <person name="Goesmann A."/>
            <person name="Henrissat B."/>
            <person name="Duncan S.H."/>
            <person name="Flint H.J."/>
        </authorList>
    </citation>
    <scope>NUCLEOTIDE SEQUENCE</scope>
    <source>
        <strain evidence="2">CGMCC 1.15931</strain>
    </source>
</reference>
<proteinExistence type="predicted"/>
<evidence type="ECO:0000313" key="2">
    <source>
        <dbReference type="EMBL" id="GGC13958.1"/>
    </source>
</evidence>
<gene>
    <name evidence="2" type="ORF">GCM10011572_39190</name>
    <name evidence="3" type="ORF">GM672_20250</name>
</gene>
<evidence type="ECO:0000256" key="1">
    <source>
        <dbReference type="SAM" id="Phobius"/>
    </source>
</evidence>
<dbReference type="EMBL" id="BMKG01000018">
    <property type="protein sequence ID" value="GGC13958.1"/>
    <property type="molecule type" value="Genomic_DNA"/>
</dbReference>
<dbReference type="AlphaFoldDB" id="A0A6I3T2D9"/>
<dbReference type="RefSeq" id="WP_155472345.1">
    <property type="nucleotide sequence ID" value="NZ_BMKG01000018.1"/>
</dbReference>
<keyword evidence="1" id="KW-0472">Membrane</keyword>
<reference evidence="2" key="4">
    <citation type="submission" date="2024-05" db="EMBL/GenBank/DDBJ databases">
        <authorList>
            <person name="Sun Q."/>
            <person name="Zhou Y."/>
        </authorList>
    </citation>
    <scope>NUCLEOTIDE SEQUENCE</scope>
    <source>
        <strain evidence="2">CGMCC 1.15931</strain>
    </source>
</reference>
<feature type="transmembrane region" description="Helical" evidence="1">
    <location>
        <begin position="33"/>
        <end position="53"/>
    </location>
</feature>
<name>A0A6I3T2D9_9BURK</name>
<feature type="transmembrane region" description="Helical" evidence="1">
    <location>
        <begin position="65"/>
        <end position="82"/>
    </location>
</feature>
<evidence type="ECO:0000313" key="3">
    <source>
        <dbReference type="EMBL" id="MTV55065.1"/>
    </source>
</evidence>
<dbReference type="Proteomes" id="UP000430634">
    <property type="component" value="Unassembled WGS sequence"/>
</dbReference>
<evidence type="ECO:0000313" key="5">
    <source>
        <dbReference type="Proteomes" id="UP000622638"/>
    </source>
</evidence>
<keyword evidence="1" id="KW-1133">Transmembrane helix</keyword>
<reference evidence="5" key="2">
    <citation type="journal article" date="2019" name="Int. J. Syst. Evol. Microbiol.">
        <title>The Global Catalogue of Microorganisms (GCM) 10K type strain sequencing project: providing services to taxonomists for standard genome sequencing and annotation.</title>
        <authorList>
            <consortium name="The Broad Institute Genomics Platform"/>
            <consortium name="The Broad Institute Genome Sequencing Center for Infectious Disease"/>
            <person name="Wu L."/>
            <person name="Ma J."/>
        </authorList>
    </citation>
    <scope>NUCLEOTIDE SEQUENCE [LARGE SCALE GENOMIC DNA]</scope>
    <source>
        <strain evidence="5">CGMCC 1.15931</strain>
    </source>
</reference>
<sequence length="113" mass="12592">MPRYSWVKDDEHVEHFDSKEEMEAAKRKDSNEVAGCILAVVGFVGGGLISYALLKHFGLMEWPKWARFTWVATGAVSTAYVLARLAGLIKILVGLALLGGMVTWIVRLIWDNV</sequence>
<evidence type="ECO:0008006" key="6">
    <source>
        <dbReference type="Google" id="ProtNLM"/>
    </source>
</evidence>
<keyword evidence="5" id="KW-1185">Reference proteome</keyword>
<keyword evidence="1" id="KW-0812">Transmembrane</keyword>
<comment type="caution">
    <text evidence="3">The sequence shown here is derived from an EMBL/GenBank/DDBJ whole genome shotgun (WGS) entry which is preliminary data.</text>
</comment>
<dbReference type="EMBL" id="WNKZ01000070">
    <property type="protein sequence ID" value="MTV55065.1"/>
    <property type="molecule type" value="Genomic_DNA"/>
</dbReference>
<reference evidence="3 4" key="3">
    <citation type="submission" date="2019-11" db="EMBL/GenBank/DDBJ databases">
        <title>Type strains purchased from KCTC, JCM and DSMZ.</title>
        <authorList>
            <person name="Lu H."/>
        </authorList>
    </citation>
    <scope>NUCLEOTIDE SEQUENCE [LARGE SCALE GENOMIC DNA]</scope>
    <source>
        <strain evidence="3 4">KCTC 52429</strain>
    </source>
</reference>
<accession>A0A6I3T2D9</accession>
<protein>
    <recommendedName>
        <fullName evidence="6">Transmembrane protein</fullName>
    </recommendedName>
</protein>
<feature type="transmembrane region" description="Helical" evidence="1">
    <location>
        <begin position="89"/>
        <end position="110"/>
    </location>
</feature>
<dbReference type="Proteomes" id="UP000622638">
    <property type="component" value="Unassembled WGS sequence"/>
</dbReference>